<dbReference type="Pfam" id="PF04314">
    <property type="entry name" value="PCuAC"/>
    <property type="match status" value="1"/>
</dbReference>
<sequence>MIPHWNRLAKPAALGLALAAATAIGGCTAPTQVTIDDAWVRMPAVPGRPGAAYFTIHGGPRPVTLIGVTSDLSIRSEMHESMSGNGMAGMRPVPKVEIPAAGEVKFAPGGLHVMLFGINPRAKKDVTFLLTFTFADGSRITHNAPSVAAADAPAG</sequence>
<dbReference type="PROSITE" id="PS51257">
    <property type="entry name" value="PROKAR_LIPOPROTEIN"/>
    <property type="match status" value="1"/>
</dbReference>
<dbReference type="InterPro" id="IPR058248">
    <property type="entry name" value="Lxx211020-like"/>
</dbReference>
<gene>
    <name evidence="2" type="ORF">GGQ80_002586</name>
</gene>
<keyword evidence="3" id="KW-1185">Reference proteome</keyword>
<reference evidence="2 3" key="1">
    <citation type="submission" date="2020-08" db="EMBL/GenBank/DDBJ databases">
        <title>Genomic Encyclopedia of Type Strains, Phase IV (KMG-IV): sequencing the most valuable type-strain genomes for metagenomic binning, comparative biology and taxonomic classification.</title>
        <authorList>
            <person name="Goeker M."/>
        </authorList>
    </citation>
    <scope>NUCLEOTIDE SEQUENCE [LARGE SCALE GENOMIC DNA]</scope>
    <source>
        <strain evidence="2 3">YC6723</strain>
    </source>
</reference>
<dbReference type="InterPro" id="IPR007410">
    <property type="entry name" value="LpqE-like"/>
</dbReference>
<organism evidence="2 3">
    <name type="scientific">Sphingomonas jinjuensis</name>
    <dbReference type="NCBI Taxonomy" id="535907"/>
    <lineage>
        <taxon>Bacteria</taxon>
        <taxon>Pseudomonadati</taxon>
        <taxon>Pseudomonadota</taxon>
        <taxon>Alphaproteobacteria</taxon>
        <taxon>Sphingomonadales</taxon>
        <taxon>Sphingomonadaceae</taxon>
        <taxon>Sphingomonas</taxon>
    </lineage>
</organism>
<dbReference type="InterPro" id="IPR036182">
    <property type="entry name" value="PCuAC_sf"/>
</dbReference>
<accession>A0A840F9L0</accession>
<evidence type="ECO:0000313" key="2">
    <source>
        <dbReference type="EMBL" id="MBB4154670.1"/>
    </source>
</evidence>
<dbReference type="AlphaFoldDB" id="A0A840F9L0"/>
<protein>
    <recommendedName>
        <fullName evidence="4">Copper chaperone PCu(A)C</fullName>
    </recommendedName>
</protein>
<comment type="caution">
    <text evidence="2">The sequence shown here is derived from an EMBL/GenBank/DDBJ whole genome shotgun (WGS) entry which is preliminary data.</text>
</comment>
<evidence type="ECO:0008006" key="4">
    <source>
        <dbReference type="Google" id="ProtNLM"/>
    </source>
</evidence>
<dbReference type="RefSeq" id="WP_183985421.1">
    <property type="nucleotide sequence ID" value="NZ_JACIEV010000007.1"/>
</dbReference>
<dbReference type="PANTHER" id="PTHR36302:SF1">
    <property type="entry name" value="COPPER CHAPERONE PCU(A)C"/>
    <property type="match status" value="1"/>
</dbReference>
<dbReference type="SUPFAM" id="SSF110087">
    <property type="entry name" value="DR1885-like metal-binding protein"/>
    <property type="match status" value="1"/>
</dbReference>
<feature type="chain" id="PRO_5032953477" description="Copper chaperone PCu(A)C" evidence="1">
    <location>
        <begin position="26"/>
        <end position="155"/>
    </location>
</feature>
<dbReference type="PANTHER" id="PTHR36302">
    <property type="entry name" value="BLR7088 PROTEIN"/>
    <property type="match status" value="1"/>
</dbReference>
<dbReference type="Proteomes" id="UP000529795">
    <property type="component" value="Unassembled WGS sequence"/>
</dbReference>
<evidence type="ECO:0000313" key="3">
    <source>
        <dbReference type="Proteomes" id="UP000529795"/>
    </source>
</evidence>
<feature type="signal peptide" evidence="1">
    <location>
        <begin position="1"/>
        <end position="25"/>
    </location>
</feature>
<keyword evidence="1" id="KW-0732">Signal</keyword>
<dbReference type="Gene3D" id="2.60.40.1890">
    <property type="entry name" value="PCu(A)C copper chaperone"/>
    <property type="match status" value="1"/>
</dbReference>
<dbReference type="EMBL" id="JACIEV010000007">
    <property type="protein sequence ID" value="MBB4154670.1"/>
    <property type="molecule type" value="Genomic_DNA"/>
</dbReference>
<evidence type="ECO:0000256" key="1">
    <source>
        <dbReference type="SAM" id="SignalP"/>
    </source>
</evidence>
<proteinExistence type="predicted"/>
<name>A0A840F9L0_9SPHN</name>